<dbReference type="GO" id="GO:0005840">
    <property type="term" value="C:ribosome"/>
    <property type="evidence" value="ECO:0007669"/>
    <property type="project" value="UniProtKB-KW"/>
</dbReference>
<evidence type="ECO:0000256" key="3">
    <source>
        <dbReference type="ARBA" id="ARBA00023274"/>
    </source>
</evidence>
<evidence type="ECO:0000256" key="2">
    <source>
        <dbReference type="ARBA" id="ARBA00022980"/>
    </source>
</evidence>
<keyword evidence="5" id="KW-0694">RNA-binding</keyword>
<keyword evidence="5" id="KW-0820">tRNA-binding</keyword>
<dbReference type="InterPro" id="IPR022803">
    <property type="entry name" value="Ribosomal_uL5_dom_sf"/>
</dbReference>
<gene>
    <name evidence="5 9" type="primary">rplE</name>
    <name evidence="9" type="ORF">DF168_00559</name>
</gene>
<keyword evidence="5" id="KW-0699">rRNA-binding</keyword>
<feature type="domain" description="Large ribosomal subunit protein uL5 C-terminal" evidence="8">
    <location>
        <begin position="85"/>
        <end position="177"/>
    </location>
</feature>
<dbReference type="Gene3D" id="3.30.1440.10">
    <property type="match status" value="1"/>
</dbReference>
<proteinExistence type="inferred from homology"/>
<dbReference type="InterPro" id="IPR031310">
    <property type="entry name" value="Ribosomal_uL5_N"/>
</dbReference>
<dbReference type="PIRSF" id="PIRSF002161">
    <property type="entry name" value="Ribosomal_L5"/>
    <property type="match status" value="1"/>
</dbReference>
<dbReference type="SUPFAM" id="SSF55282">
    <property type="entry name" value="RL5-like"/>
    <property type="match status" value="1"/>
</dbReference>
<dbReference type="AlphaFoldDB" id="A0A2Z4AP10"/>
<dbReference type="Pfam" id="PF00281">
    <property type="entry name" value="Ribosomal_L5"/>
    <property type="match status" value="1"/>
</dbReference>
<dbReference type="GO" id="GO:0006412">
    <property type="term" value="P:translation"/>
    <property type="evidence" value="ECO:0007669"/>
    <property type="project" value="UniProtKB-UniRule"/>
</dbReference>
<reference evidence="9 10" key="1">
    <citation type="submission" date="2018-06" db="EMBL/GenBank/DDBJ databases">
        <title>Draft Genome Sequence of a Novel Marine Bacterium Related to the Verrucomicrobia.</title>
        <authorList>
            <person name="Vosseberg J."/>
            <person name="Martijn J."/>
            <person name="Ettema T.J.G."/>
        </authorList>
    </citation>
    <scope>NUCLEOTIDE SEQUENCE [LARGE SCALE GENOMIC DNA]</scope>
    <source>
        <strain evidence="9">TARA_B100001123</strain>
    </source>
</reference>
<sequence length="180" mass="20228">MYIPLLKTHYQEKIVPAMMESQGYSNLHEVPEIEKVVINSGINSRLEKGAVEDTTKEISLLSGQKPVVTNARRSVSNFNIREDQPVGVKVTLRGNNMYEFLSRLLNIALPGIRDFRGISTKLDGHGNYSIGIVDHTIFPEISMDSVKRIVGMDISIVTTAKTDEEGYELLNQFGMPFRTR</sequence>
<evidence type="ECO:0000256" key="6">
    <source>
        <dbReference type="RuleBase" id="RU003930"/>
    </source>
</evidence>
<dbReference type="NCBIfam" id="NF000585">
    <property type="entry name" value="PRK00010.1"/>
    <property type="match status" value="1"/>
</dbReference>
<dbReference type="FunFam" id="3.30.1440.10:FF:000001">
    <property type="entry name" value="50S ribosomal protein L5"/>
    <property type="match status" value="1"/>
</dbReference>
<dbReference type="Proteomes" id="UP000247465">
    <property type="component" value="Chromosome"/>
</dbReference>
<dbReference type="InterPro" id="IPR020929">
    <property type="entry name" value="Ribosomal_uL5_CS"/>
</dbReference>
<protein>
    <recommendedName>
        <fullName evidence="4 5">Large ribosomal subunit protein uL5</fullName>
    </recommendedName>
</protein>
<evidence type="ECO:0000259" key="7">
    <source>
        <dbReference type="Pfam" id="PF00281"/>
    </source>
</evidence>
<dbReference type="KEGG" id="mtar:DF168_00559"/>
<evidence type="ECO:0000313" key="9">
    <source>
        <dbReference type="EMBL" id="AWT59372.1"/>
    </source>
</evidence>
<keyword evidence="3 5" id="KW-0687">Ribonucleoprotein</keyword>
<comment type="subunit">
    <text evidence="5">Part of the 50S ribosomal subunit; part of the 5S rRNA/L5/L18/L25 subcomplex. Contacts the 5S rRNA and the P site tRNA. Forms a bridge to the 30S subunit in the 70S ribosome.</text>
</comment>
<evidence type="ECO:0000259" key="8">
    <source>
        <dbReference type="Pfam" id="PF00673"/>
    </source>
</evidence>
<dbReference type="GO" id="GO:0003735">
    <property type="term" value="F:structural constituent of ribosome"/>
    <property type="evidence" value="ECO:0007669"/>
    <property type="project" value="InterPro"/>
</dbReference>
<feature type="domain" description="Large ribosomal subunit protein uL5 N-terminal" evidence="7">
    <location>
        <begin position="26"/>
        <end position="81"/>
    </location>
</feature>
<dbReference type="InterPro" id="IPR020930">
    <property type="entry name" value="Ribosomal_uL5_bac-type"/>
</dbReference>
<dbReference type="InterPro" id="IPR031309">
    <property type="entry name" value="Ribosomal_uL5_C"/>
</dbReference>
<organism evidence="9 10">
    <name type="scientific">Candidatus Moanibacter tarae</name>
    <dbReference type="NCBI Taxonomy" id="2200854"/>
    <lineage>
        <taxon>Bacteria</taxon>
        <taxon>Pseudomonadati</taxon>
        <taxon>Verrucomicrobiota</taxon>
        <taxon>Opitutia</taxon>
        <taxon>Puniceicoccales</taxon>
        <taxon>Puniceicoccales incertae sedis</taxon>
        <taxon>Candidatus Moanibacter</taxon>
    </lineage>
</organism>
<dbReference type="Pfam" id="PF00673">
    <property type="entry name" value="Ribosomal_L5_C"/>
    <property type="match status" value="1"/>
</dbReference>
<accession>A0A2Z4AP10</accession>
<keyword evidence="2 5" id="KW-0689">Ribosomal protein</keyword>
<dbReference type="PROSITE" id="PS00358">
    <property type="entry name" value="RIBOSOMAL_L5"/>
    <property type="match status" value="1"/>
</dbReference>
<evidence type="ECO:0000256" key="4">
    <source>
        <dbReference type="ARBA" id="ARBA00035245"/>
    </source>
</evidence>
<name>A0A2Z4AP10_9BACT</name>
<evidence type="ECO:0000313" key="10">
    <source>
        <dbReference type="Proteomes" id="UP000247465"/>
    </source>
</evidence>
<dbReference type="EMBL" id="CP029803">
    <property type="protein sequence ID" value="AWT59372.1"/>
    <property type="molecule type" value="Genomic_DNA"/>
</dbReference>
<dbReference type="HAMAP" id="MF_01333_B">
    <property type="entry name" value="Ribosomal_uL5_B"/>
    <property type="match status" value="1"/>
</dbReference>
<dbReference type="GO" id="GO:0000049">
    <property type="term" value="F:tRNA binding"/>
    <property type="evidence" value="ECO:0007669"/>
    <property type="project" value="UniProtKB-UniRule"/>
</dbReference>
<evidence type="ECO:0000256" key="5">
    <source>
        <dbReference type="HAMAP-Rule" id="MF_01333"/>
    </source>
</evidence>
<comment type="function">
    <text evidence="5">This is 1 of the proteins that bind and probably mediate the attachment of the 5S RNA into the large ribosomal subunit, where it forms part of the central protuberance. In the 70S ribosome it contacts protein S13 of the 30S subunit (bridge B1b), connecting the 2 subunits; this bridge is implicated in subunit movement. Contacts the P site tRNA; the 5S rRNA and some of its associated proteins might help stabilize positioning of ribosome-bound tRNAs.</text>
</comment>
<dbReference type="PANTHER" id="PTHR11994">
    <property type="entry name" value="60S RIBOSOMAL PROTEIN L11-RELATED"/>
    <property type="match status" value="1"/>
</dbReference>
<comment type="similarity">
    <text evidence="1 5 6">Belongs to the universal ribosomal protein uL5 family.</text>
</comment>
<dbReference type="GO" id="GO:0019843">
    <property type="term" value="F:rRNA binding"/>
    <property type="evidence" value="ECO:0007669"/>
    <property type="project" value="UniProtKB-UniRule"/>
</dbReference>
<dbReference type="InterPro" id="IPR002132">
    <property type="entry name" value="Ribosomal_uL5"/>
</dbReference>
<dbReference type="GO" id="GO:1990904">
    <property type="term" value="C:ribonucleoprotein complex"/>
    <property type="evidence" value="ECO:0007669"/>
    <property type="project" value="UniProtKB-KW"/>
</dbReference>
<evidence type="ECO:0000256" key="1">
    <source>
        <dbReference type="ARBA" id="ARBA00008553"/>
    </source>
</evidence>